<dbReference type="OrthoDB" id="9768048at2"/>
<keyword evidence="5" id="KW-1185">Reference proteome</keyword>
<dbReference type="RefSeq" id="WP_079641040.1">
    <property type="nucleotide sequence ID" value="NZ_FUZF01000002.1"/>
</dbReference>
<sequence>MKRIIVTRFSAMGDVAMVASVIAEFQAQHTDTEIILVSRKLFSAFFERIPRLIFHPIDPKTQHKGLAGLFRLYKELKEYKPDFVADLHNNIRSRILALLFSFTGYELGTLDKGRSEKKALTRQHNKIKRQLRLTTERYADVFRNLGFDLTLSHQMQKMDRPLPASLLDNFSIPTKKIGIAPFAQHSYKVFPLPKMESLIKYLSENDYSIYIFGGGRQEQGIAESWAKKYTNVRSTIGQFSVTQELDIISHLDIMISMDSSGMHMASLVGTRCLSLWGSTHPFAGFLGYGQSYSDIIQVEHPNRPSSVYGNKPCDCDGTEAIDLITADMIVDKLNSIMKTSC</sequence>
<dbReference type="GO" id="GO:0008713">
    <property type="term" value="F:ADP-heptose-lipopolysaccharide heptosyltransferase activity"/>
    <property type="evidence" value="ECO:0007669"/>
    <property type="project" value="TreeGrafter"/>
</dbReference>
<evidence type="ECO:0000313" key="4">
    <source>
        <dbReference type="EMBL" id="SKB45282.1"/>
    </source>
</evidence>
<dbReference type="PANTHER" id="PTHR30160">
    <property type="entry name" value="TETRAACYLDISACCHARIDE 4'-KINASE-RELATED"/>
    <property type="match status" value="1"/>
</dbReference>
<dbReference type="InterPro" id="IPR051199">
    <property type="entry name" value="LPS_LOS_Heptosyltrfase"/>
</dbReference>
<proteinExistence type="predicted"/>
<dbReference type="GO" id="GO:0009244">
    <property type="term" value="P:lipopolysaccharide core region biosynthetic process"/>
    <property type="evidence" value="ECO:0007669"/>
    <property type="project" value="TreeGrafter"/>
</dbReference>
<evidence type="ECO:0000313" key="5">
    <source>
        <dbReference type="Proteomes" id="UP000190150"/>
    </source>
</evidence>
<evidence type="ECO:0000256" key="2">
    <source>
        <dbReference type="ARBA" id="ARBA00022679"/>
    </source>
</evidence>
<reference evidence="5" key="1">
    <citation type="submission" date="2017-02" db="EMBL/GenBank/DDBJ databases">
        <authorList>
            <person name="Varghese N."/>
            <person name="Submissions S."/>
        </authorList>
    </citation>
    <scope>NUCLEOTIDE SEQUENCE [LARGE SCALE GENOMIC DNA]</scope>
    <source>
        <strain evidence="5">DSM 24091</strain>
    </source>
</reference>
<dbReference type="CDD" id="cd03789">
    <property type="entry name" value="GT9_LPS_heptosyltransferase"/>
    <property type="match status" value="1"/>
</dbReference>
<feature type="coiled-coil region" evidence="3">
    <location>
        <begin position="110"/>
        <end position="137"/>
    </location>
</feature>
<dbReference type="SUPFAM" id="SSF53756">
    <property type="entry name" value="UDP-Glycosyltransferase/glycogen phosphorylase"/>
    <property type="match status" value="1"/>
</dbReference>
<dbReference type="Proteomes" id="UP000190150">
    <property type="component" value="Unassembled WGS sequence"/>
</dbReference>
<keyword evidence="3" id="KW-0175">Coiled coil</keyword>
<dbReference type="STRING" id="1513896.SAMN05660841_00586"/>
<dbReference type="EMBL" id="FUZF01000002">
    <property type="protein sequence ID" value="SKB45282.1"/>
    <property type="molecule type" value="Genomic_DNA"/>
</dbReference>
<dbReference type="GO" id="GO:0005829">
    <property type="term" value="C:cytosol"/>
    <property type="evidence" value="ECO:0007669"/>
    <property type="project" value="TreeGrafter"/>
</dbReference>
<accession>A0A1T5BDC1</accession>
<dbReference type="Gene3D" id="3.40.50.2000">
    <property type="entry name" value="Glycogen Phosphorylase B"/>
    <property type="match status" value="2"/>
</dbReference>
<name>A0A1T5BDC1_9SPHI</name>
<dbReference type="PANTHER" id="PTHR30160:SF22">
    <property type="entry name" value="LIPOPOLYSACCHARIDE CORE BIOSYNTHESIS PROTEIN"/>
    <property type="match status" value="1"/>
</dbReference>
<keyword evidence="2 4" id="KW-0808">Transferase</keyword>
<dbReference type="Pfam" id="PF01075">
    <property type="entry name" value="Glyco_transf_9"/>
    <property type="match status" value="1"/>
</dbReference>
<dbReference type="AlphaFoldDB" id="A0A1T5BDC1"/>
<evidence type="ECO:0000256" key="3">
    <source>
        <dbReference type="SAM" id="Coils"/>
    </source>
</evidence>
<protein>
    <submittedName>
        <fullName evidence="4">ADP-heptose:LPS heptosyltransferase</fullName>
    </submittedName>
</protein>
<keyword evidence="1" id="KW-0328">Glycosyltransferase</keyword>
<gene>
    <name evidence="4" type="ORF">SAMN05660841_00586</name>
</gene>
<organism evidence="4 5">
    <name type="scientific">Sphingobacterium nematocida</name>
    <dbReference type="NCBI Taxonomy" id="1513896"/>
    <lineage>
        <taxon>Bacteria</taxon>
        <taxon>Pseudomonadati</taxon>
        <taxon>Bacteroidota</taxon>
        <taxon>Sphingobacteriia</taxon>
        <taxon>Sphingobacteriales</taxon>
        <taxon>Sphingobacteriaceae</taxon>
        <taxon>Sphingobacterium</taxon>
    </lineage>
</organism>
<evidence type="ECO:0000256" key="1">
    <source>
        <dbReference type="ARBA" id="ARBA00022676"/>
    </source>
</evidence>
<dbReference type="InterPro" id="IPR002201">
    <property type="entry name" value="Glyco_trans_9"/>
</dbReference>